<proteinExistence type="predicted"/>
<dbReference type="Proteomes" id="UP000248798">
    <property type="component" value="Unassembled WGS sequence"/>
</dbReference>
<dbReference type="SMART" id="SM00563">
    <property type="entry name" value="PlsC"/>
    <property type="match status" value="1"/>
</dbReference>
<dbReference type="Proteomes" id="UP000293902">
    <property type="component" value="Chromosome"/>
</dbReference>
<evidence type="ECO:0000313" key="2">
    <source>
        <dbReference type="EMBL" id="QBH12075.1"/>
    </source>
</evidence>
<name>A0A328FB66_9BACT</name>
<gene>
    <name evidence="3" type="ORF">DO021_19445</name>
    <name evidence="2" type="ORF">EYB58_03540</name>
</gene>
<dbReference type="GO" id="GO:0016746">
    <property type="term" value="F:acyltransferase activity"/>
    <property type="evidence" value="ECO:0007669"/>
    <property type="project" value="UniProtKB-KW"/>
</dbReference>
<evidence type="ECO:0000259" key="1">
    <source>
        <dbReference type="SMART" id="SM00563"/>
    </source>
</evidence>
<evidence type="ECO:0000313" key="4">
    <source>
        <dbReference type="Proteomes" id="UP000248798"/>
    </source>
</evidence>
<sequence length="190" mass="21907">MDINPFPFLFRVLGKFIYAGMGWTYDPLPDYWETRCVVIGFPHTTNMDTIRALTYIKLAGLNAKLLIKSKWFFFPMSVFLKSLGGLPIQRDKSCGFVDSVIKKYEENENLVVALVPEGTRKSVSTIKTGFWYIAKGADVPIICWYLDNRSKKTRWLGKIHPGESLEQDLYKIHSIYKRAGFLIPSKIKNR</sequence>
<dbReference type="OrthoDB" id="9796839at2"/>
<keyword evidence="3" id="KW-0808">Transferase</keyword>
<accession>A0A328FB66</accession>
<keyword evidence="5" id="KW-1185">Reference proteome</keyword>
<evidence type="ECO:0000313" key="3">
    <source>
        <dbReference type="EMBL" id="RAM00375.1"/>
    </source>
</evidence>
<dbReference type="RefSeq" id="WP_111959801.1">
    <property type="nucleotide sequence ID" value="NZ_CP036313.1"/>
</dbReference>
<dbReference type="SUPFAM" id="SSF69593">
    <property type="entry name" value="Glycerol-3-phosphate (1)-acyltransferase"/>
    <property type="match status" value="1"/>
</dbReference>
<dbReference type="EMBL" id="QLNI01000051">
    <property type="protein sequence ID" value="RAM00375.1"/>
    <property type="molecule type" value="Genomic_DNA"/>
</dbReference>
<dbReference type="AlphaFoldDB" id="A0A328FB66"/>
<keyword evidence="3" id="KW-0012">Acyltransferase</keyword>
<reference evidence="3 4" key="1">
    <citation type="submission" date="2018-06" db="EMBL/GenBank/DDBJ databases">
        <title>Complete Genome Sequence of Desulfobacter hydrogenophilus (DSM3380).</title>
        <authorList>
            <person name="Marietou A."/>
            <person name="Schreiber L."/>
            <person name="Marshall I."/>
            <person name="Jorgensen B."/>
        </authorList>
    </citation>
    <scope>NUCLEOTIDE SEQUENCE [LARGE SCALE GENOMIC DNA]</scope>
    <source>
        <strain evidence="3 4">DSM 3380</strain>
    </source>
</reference>
<organism evidence="3 4">
    <name type="scientific">Desulfobacter hydrogenophilus</name>
    <dbReference type="NCBI Taxonomy" id="2291"/>
    <lineage>
        <taxon>Bacteria</taxon>
        <taxon>Pseudomonadati</taxon>
        <taxon>Thermodesulfobacteriota</taxon>
        <taxon>Desulfobacteria</taxon>
        <taxon>Desulfobacterales</taxon>
        <taxon>Desulfobacteraceae</taxon>
        <taxon>Desulfobacter</taxon>
    </lineage>
</organism>
<feature type="domain" description="Phospholipid/glycerol acyltransferase" evidence="1">
    <location>
        <begin position="37"/>
        <end position="146"/>
    </location>
</feature>
<dbReference type="Pfam" id="PF01553">
    <property type="entry name" value="Acyltransferase"/>
    <property type="match status" value="1"/>
</dbReference>
<evidence type="ECO:0000313" key="5">
    <source>
        <dbReference type="Proteomes" id="UP000293902"/>
    </source>
</evidence>
<reference evidence="2 5" key="2">
    <citation type="submission" date="2019-02" db="EMBL/GenBank/DDBJ databases">
        <title>Complete genome sequence of Desulfobacter hydrogenophilus AcRS1.</title>
        <authorList>
            <person name="Marietou A."/>
            <person name="Lund M.B."/>
            <person name="Marshall I.P.G."/>
            <person name="Schreiber L."/>
            <person name="Jorgensen B."/>
        </authorList>
    </citation>
    <scope>NUCLEOTIDE SEQUENCE [LARGE SCALE GENOMIC DNA]</scope>
    <source>
        <strain evidence="2 5">AcRS1</strain>
    </source>
</reference>
<dbReference type="EMBL" id="CP036313">
    <property type="protein sequence ID" value="QBH12075.1"/>
    <property type="molecule type" value="Genomic_DNA"/>
</dbReference>
<dbReference type="InterPro" id="IPR002123">
    <property type="entry name" value="Plipid/glycerol_acylTrfase"/>
</dbReference>
<protein>
    <submittedName>
        <fullName evidence="3">Acyl-phosphate glycerol 3-phosphate acyltransferase</fullName>
    </submittedName>
</protein>